<evidence type="ECO:0000259" key="4">
    <source>
        <dbReference type="PROSITE" id="PS50887"/>
    </source>
</evidence>
<keyword evidence="6" id="KW-1185">Reference proteome</keyword>
<dbReference type="InterPro" id="IPR029787">
    <property type="entry name" value="Nucleotide_cyclase"/>
</dbReference>
<dbReference type="Pfam" id="PF00990">
    <property type="entry name" value="GGDEF"/>
    <property type="match status" value="1"/>
</dbReference>
<dbReference type="GO" id="GO:0052621">
    <property type="term" value="F:diguanylate cyclase activity"/>
    <property type="evidence" value="ECO:0007669"/>
    <property type="project" value="UniProtKB-EC"/>
</dbReference>
<evidence type="ECO:0000256" key="2">
    <source>
        <dbReference type="ARBA" id="ARBA00012528"/>
    </source>
</evidence>
<name>A0AAU7NQ70_9GAMM</name>
<sequence>MNKLASLTRIRDVEAFELSVLKTLAELLKIKQLSMYKVDDRHSSCYLLTYTAENDNQQASQGDGVEFHKALISDDDIPGYVKTAFAWIESTNSPYTLAQDDVYQTVYPVIGAKNIVGYISLQLPHRLNETEALVINSILSIAHNFHILLQENQEDKLTGLLNRKTFEDSINKIQALLTQGEVDERYSGIEKRRADSAGHFWLAIMDIDHFKRINDNYGHVYGDEVLLLVAQLMRESFRGEDLLFRFGGEEFVVILKGDAVEGVAKVLERFRRNVETYHFPQIDFVTISIGATQVTERHAIPADIVGRADQALYYAKAQGRNQLRFYEDLVASGSIKERIEEGTIELF</sequence>
<dbReference type="GO" id="GO:1902201">
    <property type="term" value="P:negative regulation of bacterial-type flagellum-dependent cell motility"/>
    <property type="evidence" value="ECO:0007669"/>
    <property type="project" value="TreeGrafter"/>
</dbReference>
<dbReference type="KEGG" id="mech:Q9L42_012240"/>
<evidence type="ECO:0000256" key="1">
    <source>
        <dbReference type="ARBA" id="ARBA00001946"/>
    </source>
</evidence>
<organism evidence="5 6">
    <name type="scientific">Methylomarinum roseum</name>
    <dbReference type="NCBI Taxonomy" id="3067653"/>
    <lineage>
        <taxon>Bacteria</taxon>
        <taxon>Pseudomonadati</taxon>
        <taxon>Pseudomonadota</taxon>
        <taxon>Gammaproteobacteria</taxon>
        <taxon>Methylococcales</taxon>
        <taxon>Methylococcaceae</taxon>
        <taxon>Methylomarinum</taxon>
    </lineage>
</organism>
<dbReference type="InterPro" id="IPR043128">
    <property type="entry name" value="Rev_trsase/Diguanyl_cyclase"/>
</dbReference>
<dbReference type="InterPro" id="IPR050469">
    <property type="entry name" value="Diguanylate_Cyclase"/>
</dbReference>
<dbReference type="PANTHER" id="PTHR45138:SF9">
    <property type="entry name" value="DIGUANYLATE CYCLASE DGCM-RELATED"/>
    <property type="match status" value="1"/>
</dbReference>
<dbReference type="SUPFAM" id="SSF55073">
    <property type="entry name" value="Nucleotide cyclase"/>
    <property type="match status" value="1"/>
</dbReference>
<reference evidence="5 6" key="1">
    <citation type="journal article" date="2024" name="Microbiology">
        <title>Methylomarinum rosea sp. nov., a novel halophilic methanotrophic bacterium from the hypersaline Lake Elton.</title>
        <authorList>
            <person name="Suleimanov R.Z."/>
            <person name="Oshkin I.Y."/>
            <person name="Danilova O.V."/>
            <person name="Suzina N.E."/>
            <person name="Dedysh S.N."/>
        </authorList>
    </citation>
    <scope>NUCLEOTIDE SEQUENCE [LARGE SCALE GENOMIC DNA]</scope>
    <source>
        <strain evidence="5 6">Ch1-1</strain>
    </source>
</reference>
<dbReference type="InterPro" id="IPR000160">
    <property type="entry name" value="GGDEF_dom"/>
</dbReference>
<comment type="cofactor">
    <cofactor evidence="1">
        <name>Mg(2+)</name>
        <dbReference type="ChEBI" id="CHEBI:18420"/>
    </cofactor>
</comment>
<dbReference type="Gene3D" id="3.30.70.270">
    <property type="match status" value="1"/>
</dbReference>
<evidence type="ECO:0000313" key="5">
    <source>
        <dbReference type="EMBL" id="XBS19135.1"/>
    </source>
</evidence>
<dbReference type="FunFam" id="3.30.70.270:FF:000001">
    <property type="entry name" value="Diguanylate cyclase domain protein"/>
    <property type="match status" value="1"/>
</dbReference>
<dbReference type="PANTHER" id="PTHR45138">
    <property type="entry name" value="REGULATORY COMPONENTS OF SENSORY TRANSDUCTION SYSTEM"/>
    <property type="match status" value="1"/>
</dbReference>
<gene>
    <name evidence="5" type="ORF">Q9L42_012240</name>
</gene>
<dbReference type="EMBL" id="CP157743">
    <property type="protein sequence ID" value="XBS19135.1"/>
    <property type="molecule type" value="Genomic_DNA"/>
</dbReference>
<proteinExistence type="predicted"/>
<dbReference type="SMART" id="SM00267">
    <property type="entry name" value="GGDEF"/>
    <property type="match status" value="1"/>
</dbReference>
<dbReference type="Proteomes" id="UP001225378">
    <property type="component" value="Chromosome"/>
</dbReference>
<feature type="domain" description="GGDEF" evidence="4">
    <location>
        <begin position="198"/>
        <end position="328"/>
    </location>
</feature>
<protein>
    <recommendedName>
        <fullName evidence="2">diguanylate cyclase</fullName>
        <ecNumber evidence="2">2.7.7.65</ecNumber>
    </recommendedName>
</protein>
<evidence type="ECO:0000313" key="6">
    <source>
        <dbReference type="Proteomes" id="UP001225378"/>
    </source>
</evidence>
<accession>A0AAU7NQ70</accession>
<keyword evidence="5" id="KW-0808">Transferase</keyword>
<dbReference type="NCBIfam" id="TIGR00254">
    <property type="entry name" value="GGDEF"/>
    <property type="match status" value="1"/>
</dbReference>
<comment type="catalytic activity">
    <reaction evidence="3">
        <text>2 GTP = 3',3'-c-di-GMP + 2 diphosphate</text>
        <dbReference type="Rhea" id="RHEA:24898"/>
        <dbReference type="ChEBI" id="CHEBI:33019"/>
        <dbReference type="ChEBI" id="CHEBI:37565"/>
        <dbReference type="ChEBI" id="CHEBI:58805"/>
        <dbReference type="EC" id="2.7.7.65"/>
    </reaction>
</comment>
<evidence type="ECO:0000256" key="3">
    <source>
        <dbReference type="ARBA" id="ARBA00034247"/>
    </source>
</evidence>
<dbReference type="RefSeq" id="WP_349431142.1">
    <property type="nucleotide sequence ID" value="NZ_CP157743.1"/>
</dbReference>
<dbReference type="PROSITE" id="PS50887">
    <property type="entry name" value="GGDEF"/>
    <property type="match status" value="1"/>
</dbReference>
<dbReference type="GO" id="GO:0043709">
    <property type="term" value="P:cell adhesion involved in single-species biofilm formation"/>
    <property type="evidence" value="ECO:0007669"/>
    <property type="project" value="TreeGrafter"/>
</dbReference>
<dbReference type="CDD" id="cd01949">
    <property type="entry name" value="GGDEF"/>
    <property type="match status" value="1"/>
</dbReference>
<dbReference type="EC" id="2.7.7.65" evidence="2"/>
<dbReference type="AlphaFoldDB" id="A0AAU7NQ70"/>
<keyword evidence="5" id="KW-0548">Nucleotidyltransferase</keyword>
<dbReference type="GO" id="GO:0005886">
    <property type="term" value="C:plasma membrane"/>
    <property type="evidence" value="ECO:0007669"/>
    <property type="project" value="TreeGrafter"/>
</dbReference>